<accession>A0AA85K0F1</accession>
<evidence type="ECO:0000313" key="2">
    <source>
        <dbReference type="WBParaSite" id="TREG1_47410.1"/>
    </source>
</evidence>
<keyword evidence="1" id="KW-1185">Reference proteome</keyword>
<dbReference type="WBParaSite" id="TREG1_47410.1">
    <property type="protein sequence ID" value="TREG1_47410.1"/>
    <property type="gene ID" value="TREG1_47410"/>
</dbReference>
<evidence type="ECO:0000313" key="1">
    <source>
        <dbReference type="Proteomes" id="UP000050795"/>
    </source>
</evidence>
<proteinExistence type="predicted"/>
<reference evidence="1" key="1">
    <citation type="submission" date="2022-06" db="EMBL/GenBank/DDBJ databases">
        <authorList>
            <person name="Berger JAMES D."/>
            <person name="Berger JAMES D."/>
        </authorList>
    </citation>
    <scope>NUCLEOTIDE SEQUENCE [LARGE SCALE GENOMIC DNA]</scope>
</reference>
<dbReference type="Proteomes" id="UP000050795">
    <property type="component" value="Unassembled WGS sequence"/>
</dbReference>
<reference evidence="2" key="2">
    <citation type="submission" date="2023-11" db="UniProtKB">
        <authorList>
            <consortium name="WormBaseParasite"/>
        </authorList>
    </citation>
    <scope>IDENTIFICATION</scope>
</reference>
<sequence>MTNRRYFHTSTAQYEDKNLRNVENISVRYSCINIKTNYQFANEIKWKLDIVGKIDSWITLSQYYFGLNLCSN</sequence>
<protein>
    <submittedName>
        <fullName evidence="2">Uncharacterized protein</fullName>
    </submittedName>
</protein>
<organism evidence="1 2">
    <name type="scientific">Trichobilharzia regenti</name>
    <name type="common">Nasal bird schistosome</name>
    <dbReference type="NCBI Taxonomy" id="157069"/>
    <lineage>
        <taxon>Eukaryota</taxon>
        <taxon>Metazoa</taxon>
        <taxon>Spiralia</taxon>
        <taxon>Lophotrochozoa</taxon>
        <taxon>Platyhelminthes</taxon>
        <taxon>Trematoda</taxon>
        <taxon>Digenea</taxon>
        <taxon>Strigeidida</taxon>
        <taxon>Schistosomatoidea</taxon>
        <taxon>Schistosomatidae</taxon>
        <taxon>Trichobilharzia</taxon>
    </lineage>
</organism>
<name>A0AA85K0F1_TRIRE</name>
<dbReference type="AlphaFoldDB" id="A0AA85K0F1"/>